<evidence type="ECO:0000313" key="10">
    <source>
        <dbReference type="EMBL" id="CCA18986.1"/>
    </source>
</evidence>
<keyword evidence="5 10" id="KW-0418">Kinase</keyword>
<evidence type="ECO:0000256" key="1">
    <source>
        <dbReference type="ARBA" id="ARBA00022527"/>
    </source>
</evidence>
<dbReference type="Pfam" id="PF00069">
    <property type="entry name" value="Pkinase"/>
    <property type="match status" value="1"/>
</dbReference>
<protein>
    <submittedName>
        <fullName evidence="10">Protein kinase putative</fullName>
    </submittedName>
</protein>
<keyword evidence="3" id="KW-0808">Transferase</keyword>
<dbReference type="Gene3D" id="1.10.510.10">
    <property type="entry name" value="Transferase(Phosphotransferase) domain 1"/>
    <property type="match status" value="1"/>
</dbReference>
<organism evidence="10">
    <name type="scientific">Albugo laibachii Nc14</name>
    <dbReference type="NCBI Taxonomy" id="890382"/>
    <lineage>
        <taxon>Eukaryota</taxon>
        <taxon>Sar</taxon>
        <taxon>Stramenopiles</taxon>
        <taxon>Oomycota</taxon>
        <taxon>Peronosporomycetes</taxon>
        <taxon>Albuginales</taxon>
        <taxon>Albuginaceae</taxon>
        <taxon>Albugo</taxon>
    </lineage>
</organism>
<gene>
    <name evidence="10" type="primary">AlNc14C60G4444</name>
    <name evidence="10" type="ORF">ALNC14_051290</name>
</gene>
<dbReference type="InterPro" id="IPR045270">
    <property type="entry name" value="STKc_AGC"/>
</dbReference>
<name>F0WCR5_9STRA</name>
<evidence type="ECO:0000256" key="4">
    <source>
        <dbReference type="ARBA" id="ARBA00022741"/>
    </source>
</evidence>
<dbReference type="InterPro" id="IPR017441">
    <property type="entry name" value="Protein_kinase_ATP_BS"/>
</dbReference>
<dbReference type="SMART" id="SM00133">
    <property type="entry name" value="S_TK_X"/>
    <property type="match status" value="1"/>
</dbReference>
<keyword evidence="4 7" id="KW-0547">Nucleotide-binding</keyword>
<dbReference type="GO" id="GO:0005524">
    <property type="term" value="F:ATP binding"/>
    <property type="evidence" value="ECO:0007669"/>
    <property type="project" value="UniProtKB-UniRule"/>
</dbReference>
<dbReference type="PANTHER" id="PTHR24351">
    <property type="entry name" value="RIBOSOMAL PROTEIN S6 KINASE"/>
    <property type="match status" value="1"/>
</dbReference>
<accession>F0WCR5</accession>
<dbReference type="SMART" id="SM00220">
    <property type="entry name" value="S_TKc"/>
    <property type="match status" value="1"/>
</dbReference>
<evidence type="ECO:0000256" key="2">
    <source>
        <dbReference type="ARBA" id="ARBA00022553"/>
    </source>
</evidence>
<reference evidence="10" key="2">
    <citation type="submission" date="2011-02" db="EMBL/GenBank/DDBJ databases">
        <authorList>
            <person name="MacLean D."/>
        </authorList>
    </citation>
    <scope>NUCLEOTIDE SEQUENCE</scope>
</reference>
<dbReference type="InterPro" id="IPR000961">
    <property type="entry name" value="AGC-kinase_C"/>
</dbReference>
<dbReference type="InterPro" id="IPR011009">
    <property type="entry name" value="Kinase-like_dom_sf"/>
</dbReference>
<dbReference type="GO" id="GO:0004674">
    <property type="term" value="F:protein serine/threonine kinase activity"/>
    <property type="evidence" value="ECO:0007669"/>
    <property type="project" value="UniProtKB-KW"/>
</dbReference>
<evidence type="ECO:0000256" key="6">
    <source>
        <dbReference type="ARBA" id="ARBA00022840"/>
    </source>
</evidence>
<feature type="domain" description="Protein kinase" evidence="8">
    <location>
        <begin position="145"/>
        <end position="406"/>
    </location>
</feature>
<dbReference type="PROSITE" id="PS51285">
    <property type="entry name" value="AGC_KINASE_CTER"/>
    <property type="match status" value="1"/>
</dbReference>
<keyword evidence="6 7" id="KW-0067">ATP-binding</keyword>
<keyword evidence="2" id="KW-0597">Phosphoprotein</keyword>
<dbReference type="Gene3D" id="3.30.200.20">
    <property type="entry name" value="Phosphorylase Kinase, domain 1"/>
    <property type="match status" value="1"/>
</dbReference>
<dbReference type="AlphaFoldDB" id="F0WCR5"/>
<dbReference type="EMBL" id="FR824105">
    <property type="protein sequence ID" value="CCA18986.1"/>
    <property type="molecule type" value="Genomic_DNA"/>
</dbReference>
<dbReference type="PROSITE" id="PS00107">
    <property type="entry name" value="PROTEIN_KINASE_ATP"/>
    <property type="match status" value="1"/>
</dbReference>
<dbReference type="InterPro" id="IPR008271">
    <property type="entry name" value="Ser/Thr_kinase_AS"/>
</dbReference>
<sequence length="513" mass="58349">MNVFARKEIVLSEDAKQFIHSLPPTYVNSFRKRRQLLPIWSTNKYCVMVKSTYLVYHRMVINSSTSGKEIVANDGSSAERNYKFLNLTNCTIKMIDDDTAGYVFCVAPENGRGGIFFAADTEKERIKFTQRVAVTQNAVPKISDFDTLKLLGKGHYGRVILAKKVKPEKNAELYAIKEMKTNQVKAKILYTERSVMEWVANHPFILNLDYALARGKSIFLISKFMAGGDLFLHMQNHGGCFDERTVRFYGAELLLALEHMHKMNILHRDIKPENILLDMEGHIKLADMGLAKRLESQYGRTRTMCGTDTYLPPEMVNRTPEGHGLAVDLWQFGCLLFELAAGYPPFYIPQSSQKATHQRILYQTVRYPSNFGATFKSLLMSLLVKNQEDRFGYHGGISEILKHPFFDGVDWMKVQARQLVPPIVPGPVGDDFVNNFDPQFTQQAHKIHVTDDTSFLNDRDFAGFDYACPNIAYPLTTILAAPRVTAVKAAQKLRREEQPEFDGDGTEFVKVKQ</sequence>
<keyword evidence="1" id="KW-0723">Serine/threonine-protein kinase</keyword>
<reference evidence="10" key="1">
    <citation type="journal article" date="2011" name="PLoS Biol.">
        <title>Gene gain and loss during evolution of obligate parasitism in the white rust pathogen of Arabidopsis thaliana.</title>
        <authorList>
            <person name="Kemen E."/>
            <person name="Gardiner A."/>
            <person name="Schultz-Larsen T."/>
            <person name="Kemen A.C."/>
            <person name="Balmuth A.L."/>
            <person name="Robert-Seilaniantz A."/>
            <person name="Bailey K."/>
            <person name="Holub E."/>
            <person name="Studholme D.J."/>
            <person name="Maclean D."/>
            <person name="Jones J.D."/>
        </authorList>
    </citation>
    <scope>NUCLEOTIDE SEQUENCE</scope>
</reference>
<dbReference type="PROSITE" id="PS00108">
    <property type="entry name" value="PROTEIN_KINASE_ST"/>
    <property type="match status" value="1"/>
</dbReference>
<feature type="domain" description="AGC-kinase C-terminal" evidence="9">
    <location>
        <begin position="407"/>
        <end position="476"/>
    </location>
</feature>
<evidence type="ECO:0000256" key="5">
    <source>
        <dbReference type="ARBA" id="ARBA00022777"/>
    </source>
</evidence>
<dbReference type="PROSITE" id="PS50011">
    <property type="entry name" value="PROTEIN_KINASE_DOM"/>
    <property type="match status" value="1"/>
</dbReference>
<proteinExistence type="predicted"/>
<dbReference type="InterPro" id="IPR000719">
    <property type="entry name" value="Prot_kinase_dom"/>
</dbReference>
<evidence type="ECO:0000256" key="3">
    <source>
        <dbReference type="ARBA" id="ARBA00022679"/>
    </source>
</evidence>
<dbReference type="HOGENOM" id="CLU_511426_0_0_1"/>
<dbReference type="FunFam" id="1.10.510.10:FF:000048">
    <property type="entry name" value="Protein kinase C"/>
    <property type="match status" value="1"/>
</dbReference>
<evidence type="ECO:0000259" key="9">
    <source>
        <dbReference type="PROSITE" id="PS51285"/>
    </source>
</evidence>
<evidence type="ECO:0000256" key="7">
    <source>
        <dbReference type="PROSITE-ProRule" id="PRU10141"/>
    </source>
</evidence>
<evidence type="ECO:0000259" key="8">
    <source>
        <dbReference type="PROSITE" id="PS50011"/>
    </source>
</evidence>
<dbReference type="SUPFAM" id="SSF56112">
    <property type="entry name" value="Protein kinase-like (PK-like)"/>
    <property type="match status" value="1"/>
</dbReference>
<dbReference type="CDD" id="cd05123">
    <property type="entry name" value="STKc_AGC"/>
    <property type="match status" value="1"/>
</dbReference>
<feature type="binding site" evidence="7">
    <location>
        <position position="177"/>
    </location>
    <ligand>
        <name>ATP</name>
        <dbReference type="ChEBI" id="CHEBI:30616"/>
    </ligand>
</feature>